<keyword evidence="4" id="KW-1185">Reference proteome</keyword>
<dbReference type="SUPFAM" id="SSF81383">
    <property type="entry name" value="F-box domain"/>
    <property type="match status" value="1"/>
</dbReference>
<dbReference type="PANTHER" id="PTHR31293">
    <property type="entry name" value="RNI-LIKE SUPERFAMILY PROTEIN"/>
    <property type="match status" value="1"/>
</dbReference>
<accession>A0A835LCQ9</accession>
<gene>
    <name evidence="3" type="ORF">IFM89_036170</name>
</gene>
<feature type="domain" description="F-box" evidence="2">
    <location>
        <begin position="105"/>
        <end position="144"/>
    </location>
</feature>
<dbReference type="PANTHER" id="PTHR31293:SF12">
    <property type="entry name" value="RNI-LIKE SUPERFAMILY PROTEIN"/>
    <property type="match status" value="1"/>
</dbReference>
<dbReference type="EMBL" id="JADFTS010000009">
    <property type="protein sequence ID" value="KAF9590678.1"/>
    <property type="molecule type" value="Genomic_DNA"/>
</dbReference>
<dbReference type="CDD" id="cd22160">
    <property type="entry name" value="F-box_AtFBL13-like"/>
    <property type="match status" value="1"/>
</dbReference>
<evidence type="ECO:0000256" key="1">
    <source>
        <dbReference type="SAM" id="MobiDB-lite"/>
    </source>
</evidence>
<protein>
    <recommendedName>
        <fullName evidence="2">F-box domain-containing protein</fullName>
    </recommendedName>
</protein>
<dbReference type="Proteomes" id="UP000631114">
    <property type="component" value="Unassembled WGS sequence"/>
</dbReference>
<dbReference type="OrthoDB" id="907376at2759"/>
<organism evidence="3 4">
    <name type="scientific">Coptis chinensis</name>
    <dbReference type="NCBI Taxonomy" id="261450"/>
    <lineage>
        <taxon>Eukaryota</taxon>
        <taxon>Viridiplantae</taxon>
        <taxon>Streptophyta</taxon>
        <taxon>Embryophyta</taxon>
        <taxon>Tracheophyta</taxon>
        <taxon>Spermatophyta</taxon>
        <taxon>Magnoliopsida</taxon>
        <taxon>Ranunculales</taxon>
        <taxon>Ranunculaceae</taxon>
        <taxon>Coptidoideae</taxon>
        <taxon>Coptis</taxon>
    </lineage>
</organism>
<dbReference type="InterPro" id="IPR055294">
    <property type="entry name" value="FBL60-like"/>
</dbReference>
<evidence type="ECO:0000313" key="3">
    <source>
        <dbReference type="EMBL" id="KAF9590678.1"/>
    </source>
</evidence>
<evidence type="ECO:0000259" key="2">
    <source>
        <dbReference type="Pfam" id="PF00646"/>
    </source>
</evidence>
<dbReference type="AlphaFoldDB" id="A0A835LCQ9"/>
<dbReference type="InterPro" id="IPR053781">
    <property type="entry name" value="F-box_AtFBL13-like"/>
</dbReference>
<dbReference type="InterPro" id="IPR001810">
    <property type="entry name" value="F-box_dom"/>
</dbReference>
<evidence type="ECO:0000313" key="4">
    <source>
        <dbReference type="Proteomes" id="UP000631114"/>
    </source>
</evidence>
<name>A0A835LCQ9_9MAGN</name>
<sequence>MDDINSSHALGLHYPDVQIVRKTMSIETLAGKLRTFELECELENPKKDENLAFKTTSSSHFSRNFSSSNPSHENGYDLDQRNFAAMEGSNLQFLRQSSGKCEDRLSFLPESILHHILSFLPTKCAVGTSILATRWRYHWTSVPILDFSDDLLRSTTRSYKDPLLKDKFTSFVYRVLLLHDSDIHRFCLTCSHTYHASHFNAWVSAVLKRKVKELVIKMPSGLHSIGLHNYLFRCGSLAILHIKGVREKLPALISFSSLKVLHLYLTRFYWDGSVEQVTFNLPVLEEFRMENSVLWNVNIIVFAPLLMSLYIYEKEYDFRDCFWNMKICAENLISLTMISRCLRAYYINCLPTLVDASKYLVGTRELFNVKDLVVSSDIVEDILKPELALIVPKLFKVTNLGVINGYHTLDGNHFVNLLCQVPNIESLVFPDGLTLGLVENMF</sequence>
<dbReference type="InterPro" id="IPR036047">
    <property type="entry name" value="F-box-like_dom_sf"/>
</dbReference>
<comment type="caution">
    <text evidence="3">The sequence shown here is derived from an EMBL/GenBank/DDBJ whole genome shotgun (WGS) entry which is preliminary data.</text>
</comment>
<reference evidence="3 4" key="1">
    <citation type="submission" date="2020-10" db="EMBL/GenBank/DDBJ databases">
        <title>The Coptis chinensis genome and diversification of protoberbering-type alkaloids.</title>
        <authorList>
            <person name="Wang B."/>
            <person name="Shu S."/>
            <person name="Song C."/>
            <person name="Liu Y."/>
        </authorList>
    </citation>
    <scope>NUCLEOTIDE SEQUENCE [LARGE SCALE GENOMIC DNA]</scope>
    <source>
        <strain evidence="3">HL-2020</strain>
        <tissue evidence="3">Leaf</tissue>
    </source>
</reference>
<proteinExistence type="predicted"/>
<feature type="region of interest" description="Disordered" evidence="1">
    <location>
        <begin position="53"/>
        <end position="73"/>
    </location>
</feature>
<feature type="compositionally biased region" description="Low complexity" evidence="1">
    <location>
        <begin position="57"/>
        <end position="72"/>
    </location>
</feature>
<dbReference type="Pfam" id="PF00646">
    <property type="entry name" value="F-box"/>
    <property type="match status" value="1"/>
</dbReference>